<feature type="chain" id="PRO_5047499800" description="FlgD Ig-like domain-containing protein" evidence="1">
    <location>
        <begin position="25"/>
        <end position="260"/>
    </location>
</feature>
<keyword evidence="1" id="KW-0732">Signal</keyword>
<gene>
    <name evidence="2" type="ORF">ACFOSB_07865</name>
</gene>
<accession>A0ABV7Z7W0</accession>
<feature type="signal peptide" evidence="1">
    <location>
        <begin position="1"/>
        <end position="24"/>
    </location>
</feature>
<proteinExistence type="predicted"/>
<comment type="caution">
    <text evidence="2">The sequence shown here is derived from an EMBL/GenBank/DDBJ whole genome shotgun (WGS) entry which is preliminary data.</text>
</comment>
<evidence type="ECO:0000313" key="2">
    <source>
        <dbReference type="EMBL" id="MFC3832770.1"/>
    </source>
</evidence>
<dbReference type="InterPro" id="IPR038144">
    <property type="entry name" value="IPI"/>
</dbReference>
<dbReference type="RefSeq" id="WP_322473985.1">
    <property type="nucleotide sequence ID" value="NZ_JBHRZG010000008.1"/>
</dbReference>
<keyword evidence="3" id="KW-1185">Reference proteome</keyword>
<evidence type="ECO:0000256" key="1">
    <source>
        <dbReference type="SAM" id="SignalP"/>
    </source>
</evidence>
<protein>
    <recommendedName>
        <fullName evidence="4">FlgD Ig-like domain-containing protein</fullName>
    </recommendedName>
</protein>
<dbReference type="Gene3D" id="2.60.40.2360">
    <property type="entry name" value="Intracellular proteinase inhibitor BsuPI"/>
    <property type="match status" value="1"/>
</dbReference>
<name>A0ABV7Z7W0_9DEIO</name>
<reference evidence="3" key="1">
    <citation type="journal article" date="2019" name="Int. J. Syst. Evol. Microbiol.">
        <title>The Global Catalogue of Microorganisms (GCM) 10K type strain sequencing project: providing services to taxonomists for standard genome sequencing and annotation.</title>
        <authorList>
            <consortium name="The Broad Institute Genomics Platform"/>
            <consortium name="The Broad Institute Genome Sequencing Center for Infectious Disease"/>
            <person name="Wu L."/>
            <person name="Ma J."/>
        </authorList>
    </citation>
    <scope>NUCLEOTIDE SEQUENCE [LARGE SCALE GENOMIC DNA]</scope>
    <source>
        <strain evidence="3">CCTCC AB 2017081</strain>
    </source>
</reference>
<evidence type="ECO:0000313" key="3">
    <source>
        <dbReference type="Proteomes" id="UP001595803"/>
    </source>
</evidence>
<dbReference type="Proteomes" id="UP001595803">
    <property type="component" value="Unassembled WGS sequence"/>
</dbReference>
<sequence>MKRVLLTLSVLTLAAAPLTGVATAQSTTSSAFPSGYTRAQLDAVAPLLTDLKTLQSSRVDLAQGRVVVVGLSAVDRLTLLVRLRQANLPTGIVDYQVGAQVDTGTGPTGTATPAPAPAAPTLPATTTLTVKGAPLAPTLRPALSGPTTLRAGTATTWSFTLANSGRSPVTLSHGACDVRFEVISAAGEIVRPDPKDTLCTMQLVNTTVGAGESSEVQKVRWDGRGAGGQVLPAGTYTLRAVFVGAGAYSPPATMTVTLTN</sequence>
<organism evidence="2 3">
    <name type="scientific">Deinococcus rufus</name>
    <dbReference type="NCBI Taxonomy" id="2136097"/>
    <lineage>
        <taxon>Bacteria</taxon>
        <taxon>Thermotogati</taxon>
        <taxon>Deinococcota</taxon>
        <taxon>Deinococci</taxon>
        <taxon>Deinococcales</taxon>
        <taxon>Deinococcaceae</taxon>
        <taxon>Deinococcus</taxon>
    </lineage>
</organism>
<evidence type="ECO:0008006" key="4">
    <source>
        <dbReference type="Google" id="ProtNLM"/>
    </source>
</evidence>
<dbReference type="EMBL" id="JBHRZG010000008">
    <property type="protein sequence ID" value="MFC3832770.1"/>
    <property type="molecule type" value="Genomic_DNA"/>
</dbReference>